<evidence type="ECO:0000256" key="1">
    <source>
        <dbReference type="ARBA" id="ARBA00006914"/>
    </source>
</evidence>
<feature type="compositionally biased region" description="Polar residues" evidence="3">
    <location>
        <begin position="245"/>
        <end position="273"/>
    </location>
</feature>
<evidence type="ECO:0000256" key="2">
    <source>
        <dbReference type="RuleBase" id="RU003651"/>
    </source>
</evidence>
<organism evidence="5 6">
    <name type="scientific">Mycoemilia scoparia</name>
    <dbReference type="NCBI Taxonomy" id="417184"/>
    <lineage>
        <taxon>Eukaryota</taxon>
        <taxon>Fungi</taxon>
        <taxon>Fungi incertae sedis</taxon>
        <taxon>Zoopagomycota</taxon>
        <taxon>Kickxellomycotina</taxon>
        <taxon>Kickxellomycetes</taxon>
        <taxon>Kickxellales</taxon>
        <taxon>Kickxellaceae</taxon>
        <taxon>Mycoemilia</taxon>
    </lineage>
</organism>
<feature type="compositionally biased region" description="Polar residues" evidence="3">
    <location>
        <begin position="283"/>
        <end position="292"/>
    </location>
</feature>
<dbReference type="InterPro" id="IPR003959">
    <property type="entry name" value="ATPase_AAA_core"/>
</dbReference>
<proteinExistence type="inferred from homology"/>
<feature type="compositionally biased region" description="Gly residues" evidence="3">
    <location>
        <begin position="416"/>
        <end position="427"/>
    </location>
</feature>
<dbReference type="PROSITE" id="PS00674">
    <property type="entry name" value="AAA"/>
    <property type="match status" value="1"/>
</dbReference>
<keyword evidence="5" id="KW-0647">Proteasome</keyword>
<dbReference type="GO" id="GO:0005524">
    <property type="term" value="F:ATP binding"/>
    <property type="evidence" value="ECO:0007669"/>
    <property type="project" value="UniProtKB-KW"/>
</dbReference>
<feature type="compositionally biased region" description="Polar residues" evidence="3">
    <location>
        <begin position="346"/>
        <end position="356"/>
    </location>
</feature>
<dbReference type="PANTHER" id="PTHR23074">
    <property type="entry name" value="AAA DOMAIN-CONTAINING"/>
    <property type="match status" value="1"/>
</dbReference>
<dbReference type="SMART" id="SM00382">
    <property type="entry name" value="AAA"/>
    <property type="match status" value="1"/>
</dbReference>
<dbReference type="SUPFAM" id="SSF52540">
    <property type="entry name" value="P-loop containing nucleoside triphosphate hydrolases"/>
    <property type="match status" value="1"/>
</dbReference>
<feature type="domain" description="AAA+ ATPase" evidence="4">
    <location>
        <begin position="464"/>
        <end position="589"/>
    </location>
</feature>
<dbReference type="AlphaFoldDB" id="A0A9W8A737"/>
<dbReference type="InterPro" id="IPR003593">
    <property type="entry name" value="AAA+_ATPase"/>
</dbReference>
<dbReference type="InterPro" id="IPR050304">
    <property type="entry name" value="MT-severing_AAA_ATPase"/>
</dbReference>
<keyword evidence="6" id="KW-1185">Reference proteome</keyword>
<dbReference type="Gene3D" id="1.10.8.60">
    <property type="match status" value="1"/>
</dbReference>
<feature type="compositionally biased region" description="Polar residues" evidence="3">
    <location>
        <begin position="181"/>
        <end position="225"/>
    </location>
</feature>
<feature type="region of interest" description="Disordered" evidence="3">
    <location>
        <begin position="181"/>
        <end position="433"/>
    </location>
</feature>
<keyword evidence="2" id="KW-0547">Nucleotide-binding</keyword>
<comment type="similarity">
    <text evidence="1 2">Belongs to the AAA ATPase family.</text>
</comment>
<dbReference type="InterPro" id="IPR027417">
    <property type="entry name" value="P-loop_NTPase"/>
</dbReference>
<dbReference type="InterPro" id="IPR003960">
    <property type="entry name" value="ATPase_AAA_CS"/>
</dbReference>
<protein>
    <submittedName>
        <fullName evidence="5">26S proteasome subunit yta6</fullName>
    </submittedName>
</protein>
<feature type="compositionally biased region" description="Low complexity" evidence="3">
    <location>
        <begin position="331"/>
        <end position="345"/>
    </location>
</feature>
<evidence type="ECO:0000259" key="4">
    <source>
        <dbReference type="SMART" id="SM00382"/>
    </source>
</evidence>
<evidence type="ECO:0000256" key="3">
    <source>
        <dbReference type="SAM" id="MobiDB-lite"/>
    </source>
</evidence>
<comment type="caution">
    <text evidence="5">The sequence shown here is derived from an EMBL/GenBank/DDBJ whole genome shotgun (WGS) entry which is preliminary data.</text>
</comment>
<dbReference type="Gene3D" id="3.40.50.300">
    <property type="entry name" value="P-loop containing nucleotide triphosphate hydrolases"/>
    <property type="match status" value="1"/>
</dbReference>
<dbReference type="EMBL" id="JANBPU010000012">
    <property type="protein sequence ID" value="KAJ1920525.1"/>
    <property type="molecule type" value="Genomic_DNA"/>
</dbReference>
<evidence type="ECO:0000313" key="5">
    <source>
        <dbReference type="EMBL" id="KAJ1920525.1"/>
    </source>
</evidence>
<reference evidence="5" key="1">
    <citation type="submission" date="2022-07" db="EMBL/GenBank/DDBJ databases">
        <title>Phylogenomic reconstructions and comparative analyses of Kickxellomycotina fungi.</title>
        <authorList>
            <person name="Reynolds N.K."/>
            <person name="Stajich J.E."/>
            <person name="Barry K."/>
            <person name="Grigoriev I.V."/>
            <person name="Crous P."/>
            <person name="Smith M.E."/>
        </authorList>
    </citation>
    <scope>NUCLEOTIDE SEQUENCE</scope>
    <source>
        <strain evidence="5">NBRC 100468</strain>
    </source>
</reference>
<accession>A0A9W8A737</accession>
<dbReference type="GO" id="GO:0000502">
    <property type="term" value="C:proteasome complex"/>
    <property type="evidence" value="ECO:0007669"/>
    <property type="project" value="UniProtKB-KW"/>
</dbReference>
<dbReference type="OrthoDB" id="10251136at2759"/>
<evidence type="ECO:0000313" key="6">
    <source>
        <dbReference type="Proteomes" id="UP001150538"/>
    </source>
</evidence>
<dbReference type="GO" id="GO:0016887">
    <property type="term" value="F:ATP hydrolysis activity"/>
    <property type="evidence" value="ECO:0007669"/>
    <property type="project" value="InterPro"/>
</dbReference>
<dbReference type="Pfam" id="PF00004">
    <property type="entry name" value="AAA"/>
    <property type="match status" value="1"/>
</dbReference>
<sequence length="636" mass="69809">MATGDSSTSEERENALLHHYQTQEFELEKWEAGESKLSKSDLMSRSQLCQQLLASSVARLSAEEYRKNKNGHQHNNILETSIQISEIDEVALKQQKLAPSLYKHANDVRKQFIKKHLDRMAKSRKSSVEPAIKSAKATGLTEDFIKGLSFAYLDLDNDKQKQPLRSQNTIVNPGVITTVSSRSIPNNNPKINSQMYGPTMHANSSSRATHSQFSKRTVSDESGINNGAGAHSMDQPKAGGYFSEGNETSTPIPPKSSNNERQTEFVTGLQQRSIEQKKKFSCGETSRPTGYSRNAVRGGLGSGKYDPASSLVNNGALSMPGQRRGPPVSDSNAGSYYSNSLNYSSTEENGGMSTSLHPKKRRKQLGNAGRRGFVPPLQRNRTDSRDDFDDVKNSLGHYNNNDNEKSSGPKRNTNGGNVGRGGGGDGGPEVPDEEVDERLKNIDPKMIETIKNEVFDIFTGLRGPPKGLLLFGPPGTGKTLIGKCIASQSGATFFSISSSSLTSKWVGEGEKMATVIFIDEIDSLLTQRTDGENEASRRIKTEFLIQFDGCGTTAEEDRILIIGATNRPQEIDEAARRRFRKRFYIPLPDMGGRVALMKNLLKKQKNELTESDIVSICERADGYSGSDMDGLCRGKT</sequence>
<gene>
    <name evidence="5" type="primary">YTA6</name>
    <name evidence="5" type="ORF">H4219_001224</name>
</gene>
<dbReference type="Proteomes" id="UP001150538">
    <property type="component" value="Unassembled WGS sequence"/>
</dbReference>
<keyword evidence="2" id="KW-0067">ATP-binding</keyword>
<name>A0A9W8A737_9FUNG</name>
<dbReference type="PANTHER" id="PTHR23074:SF17">
    <property type="entry name" value="FIDGETIN-LIKE PROTEIN 1"/>
    <property type="match status" value="1"/>
</dbReference>